<dbReference type="OrthoDB" id="4032310at2"/>
<feature type="transmembrane region" description="Helical" evidence="2">
    <location>
        <begin position="207"/>
        <end position="229"/>
    </location>
</feature>
<evidence type="ECO:0000256" key="2">
    <source>
        <dbReference type="SAM" id="Phobius"/>
    </source>
</evidence>
<feature type="transmembrane region" description="Helical" evidence="2">
    <location>
        <begin position="271"/>
        <end position="293"/>
    </location>
</feature>
<keyword evidence="2" id="KW-0812">Transmembrane</keyword>
<name>A0A5N6A152_9ACTN</name>
<evidence type="ECO:0000313" key="3">
    <source>
        <dbReference type="EMBL" id="KAB8161400.1"/>
    </source>
</evidence>
<dbReference type="EMBL" id="VDLY02000019">
    <property type="protein sequence ID" value="KAB8161400.1"/>
    <property type="molecule type" value="Genomic_DNA"/>
</dbReference>
<organism evidence="3 4">
    <name type="scientific">Streptomyces mimosae</name>
    <dbReference type="NCBI Taxonomy" id="2586635"/>
    <lineage>
        <taxon>Bacteria</taxon>
        <taxon>Bacillati</taxon>
        <taxon>Actinomycetota</taxon>
        <taxon>Actinomycetes</taxon>
        <taxon>Kitasatosporales</taxon>
        <taxon>Streptomycetaceae</taxon>
        <taxon>Streptomyces</taxon>
    </lineage>
</organism>
<dbReference type="AlphaFoldDB" id="A0A5N6A152"/>
<feature type="transmembrane region" description="Helical" evidence="2">
    <location>
        <begin position="350"/>
        <end position="370"/>
    </location>
</feature>
<keyword evidence="2" id="KW-1133">Transmembrane helix</keyword>
<dbReference type="RefSeq" id="WP_139673060.1">
    <property type="nucleotide sequence ID" value="NZ_VDLY02000019.1"/>
</dbReference>
<keyword evidence="2" id="KW-0472">Membrane</keyword>
<keyword evidence="4" id="KW-1185">Reference proteome</keyword>
<reference evidence="3" key="1">
    <citation type="submission" date="2019-10" db="EMBL/GenBank/DDBJ databases">
        <title>Nonomuraea sp. nov., isolated from Phyllanthus amarus.</title>
        <authorList>
            <person name="Klykleung N."/>
            <person name="Tanasupawat S."/>
        </authorList>
    </citation>
    <scope>NUCLEOTIDE SEQUENCE [LARGE SCALE GENOMIC DNA]</scope>
    <source>
        <strain evidence="3">3MP-10</strain>
    </source>
</reference>
<evidence type="ECO:0000313" key="4">
    <source>
        <dbReference type="Proteomes" id="UP000314251"/>
    </source>
</evidence>
<feature type="transmembrane region" description="Helical" evidence="2">
    <location>
        <begin position="241"/>
        <end position="259"/>
    </location>
</feature>
<sequence>MEAKGWPIRDPGLEESASPRPGYRHLVVEVRLFGARWGSVKAAEHRLQRKARRHDLALRIVQSVRLTHDSGRWVLYRVIPKDDARAHRAWLGLLRAKLSGHERHVWVPADTTDAEIKAQLARDQFAGHRFSVDEHQIMPPPPASREEASKRTQPASTASVVRQHLAVLLALISGVSGPLVFGVGYIIPVGSGLAGAVLLSLLPRNIHLVRVLAGAALVWGGSAFLAQVTEDTVRDLGLRPIAYLLIGVTITVAMAPGVYHALRASWFIRNGALIASITLPALGVLVFAIGRFIQSSYLDSFGLPRSEVRPHNELWEFLAAAKPLAVGLALCLFVIGSVGWLRYFYAPWRYTLPLVTVFCALYILMAIALASQSASDAAEQAMADFREGHTPPSYLGLHPNMMCVTPTGEGPIPVENGPVPVDRPVLSFGSSGTWIWLWDAHREGGEDTWRAFAVRREDVELVHPSISGPDCGTTRR</sequence>
<dbReference type="Proteomes" id="UP000314251">
    <property type="component" value="Unassembled WGS sequence"/>
</dbReference>
<protein>
    <submittedName>
        <fullName evidence="3">Uncharacterized protein</fullName>
    </submittedName>
</protein>
<proteinExistence type="predicted"/>
<accession>A0A5N6A152</accession>
<evidence type="ECO:0000256" key="1">
    <source>
        <dbReference type="SAM" id="MobiDB-lite"/>
    </source>
</evidence>
<comment type="caution">
    <text evidence="3">The sequence shown here is derived from an EMBL/GenBank/DDBJ whole genome shotgun (WGS) entry which is preliminary data.</text>
</comment>
<feature type="region of interest" description="Disordered" evidence="1">
    <location>
        <begin position="136"/>
        <end position="155"/>
    </location>
</feature>
<gene>
    <name evidence="3" type="ORF">FH607_025280</name>
</gene>
<feature type="transmembrane region" description="Helical" evidence="2">
    <location>
        <begin position="314"/>
        <end position="338"/>
    </location>
</feature>